<gene>
    <name evidence="1" type="ORF">FIBSPDRAFT_867002</name>
</gene>
<reference evidence="1 2" key="1">
    <citation type="journal article" date="2016" name="Mol. Biol. Evol.">
        <title>Comparative Genomics of Early-Diverging Mushroom-Forming Fungi Provides Insights into the Origins of Lignocellulose Decay Capabilities.</title>
        <authorList>
            <person name="Nagy L.G."/>
            <person name="Riley R."/>
            <person name="Tritt A."/>
            <person name="Adam C."/>
            <person name="Daum C."/>
            <person name="Floudas D."/>
            <person name="Sun H."/>
            <person name="Yadav J.S."/>
            <person name="Pangilinan J."/>
            <person name="Larsson K.H."/>
            <person name="Matsuura K."/>
            <person name="Barry K."/>
            <person name="Labutti K."/>
            <person name="Kuo R."/>
            <person name="Ohm R.A."/>
            <person name="Bhattacharya S.S."/>
            <person name="Shirouzu T."/>
            <person name="Yoshinaga Y."/>
            <person name="Martin F.M."/>
            <person name="Grigoriev I.V."/>
            <person name="Hibbett D.S."/>
        </authorList>
    </citation>
    <scope>NUCLEOTIDE SEQUENCE [LARGE SCALE GENOMIC DNA]</scope>
    <source>
        <strain evidence="1 2">CBS 109695</strain>
    </source>
</reference>
<accession>A0A166EBU4</accession>
<keyword evidence="2" id="KW-1185">Reference proteome</keyword>
<evidence type="ECO:0000313" key="2">
    <source>
        <dbReference type="Proteomes" id="UP000076532"/>
    </source>
</evidence>
<dbReference type="AlphaFoldDB" id="A0A166EBU4"/>
<dbReference type="EMBL" id="KV417602">
    <property type="protein sequence ID" value="KZP15603.1"/>
    <property type="molecule type" value="Genomic_DNA"/>
</dbReference>
<name>A0A166EBU4_9AGAM</name>
<proteinExistence type="predicted"/>
<protein>
    <submittedName>
        <fullName evidence="1">Uncharacterized protein</fullName>
    </submittedName>
</protein>
<evidence type="ECO:0000313" key="1">
    <source>
        <dbReference type="EMBL" id="KZP15603.1"/>
    </source>
</evidence>
<sequence length="104" mass="11789">MHIAPKLRSSTSTTFKTPNLQSQTCAQACVQRARLCARVCIAFEGSARAPCLPARRRRGHRVHPPGAARVLVSKATSHPPDRFHLLRYPCSLMRKMHRRRRPLP</sequence>
<organism evidence="1 2">
    <name type="scientific">Athelia psychrophila</name>
    <dbReference type="NCBI Taxonomy" id="1759441"/>
    <lineage>
        <taxon>Eukaryota</taxon>
        <taxon>Fungi</taxon>
        <taxon>Dikarya</taxon>
        <taxon>Basidiomycota</taxon>
        <taxon>Agaricomycotina</taxon>
        <taxon>Agaricomycetes</taxon>
        <taxon>Agaricomycetidae</taxon>
        <taxon>Atheliales</taxon>
        <taxon>Atheliaceae</taxon>
        <taxon>Athelia</taxon>
    </lineage>
</organism>
<dbReference type="Proteomes" id="UP000076532">
    <property type="component" value="Unassembled WGS sequence"/>
</dbReference>